<dbReference type="Pfam" id="PF10764">
    <property type="entry name" value="Gin"/>
    <property type="match status" value="1"/>
</dbReference>
<organism evidence="1 2">
    <name type="scientific">Saliterribacillus persicus</name>
    <dbReference type="NCBI Taxonomy" id="930114"/>
    <lineage>
        <taxon>Bacteria</taxon>
        <taxon>Bacillati</taxon>
        <taxon>Bacillota</taxon>
        <taxon>Bacilli</taxon>
        <taxon>Bacillales</taxon>
        <taxon>Bacillaceae</taxon>
        <taxon>Saliterribacillus</taxon>
    </lineage>
</organism>
<dbReference type="AlphaFoldDB" id="A0A368X7A3"/>
<evidence type="ECO:0000313" key="1">
    <source>
        <dbReference type="EMBL" id="RCW63076.1"/>
    </source>
</evidence>
<protein>
    <submittedName>
        <fullName evidence="1">Inhibitor of sigma-G Gin protein</fullName>
    </submittedName>
</protein>
<dbReference type="Proteomes" id="UP000252585">
    <property type="component" value="Unassembled WGS sequence"/>
</dbReference>
<proteinExistence type="predicted"/>
<sequence length="67" mass="7800">MEVENLENTLQEKCVICEENKASGIHIYHCFVCFSCERKIVSTDVNDPNYSFYVEKLKALNHMTKIV</sequence>
<name>A0A368X7A3_9BACI</name>
<accession>A0A368X7A3</accession>
<evidence type="ECO:0000313" key="2">
    <source>
        <dbReference type="Proteomes" id="UP000252585"/>
    </source>
</evidence>
<reference evidence="1 2" key="1">
    <citation type="submission" date="2018-07" db="EMBL/GenBank/DDBJ databases">
        <title>Genomic Encyclopedia of Type Strains, Phase IV (KMG-IV): sequencing the most valuable type-strain genomes for metagenomic binning, comparative biology and taxonomic classification.</title>
        <authorList>
            <person name="Goeker M."/>
        </authorList>
    </citation>
    <scope>NUCLEOTIDE SEQUENCE [LARGE SCALE GENOMIC DNA]</scope>
    <source>
        <strain evidence="1 2">DSM 27696</strain>
    </source>
</reference>
<dbReference type="OrthoDB" id="2886653at2"/>
<dbReference type="InterPro" id="IPR019700">
    <property type="entry name" value="Sigma-G_inhibitor_Gin"/>
</dbReference>
<dbReference type="InterPro" id="IPR013083">
    <property type="entry name" value="Znf_RING/FYVE/PHD"/>
</dbReference>
<gene>
    <name evidence="1" type="ORF">DFR57_12057</name>
</gene>
<comment type="caution">
    <text evidence="1">The sequence shown here is derived from an EMBL/GenBank/DDBJ whole genome shotgun (WGS) entry which is preliminary data.</text>
</comment>
<keyword evidence="2" id="KW-1185">Reference proteome</keyword>
<dbReference type="Gene3D" id="3.30.40.10">
    <property type="entry name" value="Zinc/RING finger domain, C3HC4 (zinc finger)"/>
    <property type="match status" value="1"/>
</dbReference>
<dbReference type="EMBL" id="QPJJ01000020">
    <property type="protein sequence ID" value="RCW63076.1"/>
    <property type="molecule type" value="Genomic_DNA"/>
</dbReference>